<evidence type="ECO:0000256" key="1">
    <source>
        <dbReference type="ARBA" id="ARBA00022679"/>
    </source>
</evidence>
<evidence type="ECO:0000313" key="2">
    <source>
        <dbReference type="EMBL" id="MCM1985146.1"/>
    </source>
</evidence>
<dbReference type="Gene3D" id="3.40.50.2000">
    <property type="entry name" value="Glycogen Phosphorylase B"/>
    <property type="match status" value="1"/>
</dbReference>
<dbReference type="SUPFAM" id="SSF53756">
    <property type="entry name" value="UDP-Glycosyltransferase/glycogen phosphorylase"/>
    <property type="match status" value="1"/>
</dbReference>
<keyword evidence="1 2" id="KW-0808">Transferase</keyword>
<reference evidence="2 3" key="1">
    <citation type="journal article" date="2015" name="Genome Announc.">
        <title>Draft Genome Sequence of Filamentous Marine Cyanobacterium Lyngbya confervoides Strain BDU141951.</title>
        <authorList>
            <person name="Chandrababunaidu M.M."/>
            <person name="Sen D."/>
            <person name="Tripathy S."/>
        </authorList>
    </citation>
    <scope>NUCLEOTIDE SEQUENCE [LARGE SCALE GENOMIC DNA]</scope>
    <source>
        <strain evidence="2 3">BDU141951</strain>
    </source>
</reference>
<organism evidence="2 3">
    <name type="scientific">Lyngbya confervoides BDU141951</name>
    <dbReference type="NCBI Taxonomy" id="1574623"/>
    <lineage>
        <taxon>Bacteria</taxon>
        <taxon>Bacillati</taxon>
        <taxon>Cyanobacteriota</taxon>
        <taxon>Cyanophyceae</taxon>
        <taxon>Oscillatoriophycideae</taxon>
        <taxon>Oscillatoriales</taxon>
        <taxon>Microcoleaceae</taxon>
        <taxon>Lyngbya</taxon>
    </lineage>
</organism>
<dbReference type="EC" id="2.4.-.-" evidence="2"/>
<dbReference type="Proteomes" id="UP000031561">
    <property type="component" value="Unassembled WGS sequence"/>
</dbReference>
<dbReference type="GO" id="GO:0016757">
    <property type="term" value="F:glycosyltransferase activity"/>
    <property type="evidence" value="ECO:0007669"/>
    <property type="project" value="UniProtKB-KW"/>
</dbReference>
<sequence>MKVLFVFDRPFIPSRGGAEVRALSHLDYFESRGITCDLFLIDRYNNYQLWRQDDLNALKESRNGDIFLHRAIGLHPDVIYRKLMILATLLSGELPDAAHPIHALPGMIRYFRRIVSESSYNLIFFNHSYYSGALAKHTDISCKTVIDTHDIYTNLLNEIYSLKKQSKINPLVSDASPAKKIQHYIYHKFSSFEINYELSLQRELKLLSLFDRIIAIAPNELDLIKQCVDLRNKSYHIPMIAPDISLLSRIKVEDEIFKLMFIGSQYDPNVEAIYEFCTQVLPKLNDKVYLYLVGGVSNSQDLPSDSRIVRLGFVENLDELYSQIDAVVLPLSFGSGVSVKAVEALAHGKPVVSMPKGVRGLAVAHEKEVLIAQTFNDFIPLIQRLMIDHELQRFLRTGALNYIQKYHSKSAVYSSLDSVIFD</sequence>
<keyword evidence="2" id="KW-0328">Glycosyltransferase</keyword>
<evidence type="ECO:0000313" key="3">
    <source>
        <dbReference type="Proteomes" id="UP000031561"/>
    </source>
</evidence>
<dbReference type="PANTHER" id="PTHR46401:SF2">
    <property type="entry name" value="GLYCOSYLTRANSFERASE WBBK-RELATED"/>
    <property type="match status" value="1"/>
</dbReference>
<dbReference type="EMBL" id="JTHE03000116">
    <property type="protein sequence ID" value="MCM1985146.1"/>
    <property type="molecule type" value="Genomic_DNA"/>
</dbReference>
<dbReference type="Pfam" id="PF13692">
    <property type="entry name" value="Glyco_trans_1_4"/>
    <property type="match status" value="1"/>
</dbReference>
<protein>
    <submittedName>
        <fullName evidence="2">Glycosyltransferase</fullName>
        <ecNumber evidence="2">2.4.-.-</ecNumber>
    </submittedName>
</protein>
<keyword evidence="3" id="KW-1185">Reference proteome</keyword>
<dbReference type="PANTHER" id="PTHR46401">
    <property type="entry name" value="GLYCOSYLTRANSFERASE WBBK-RELATED"/>
    <property type="match status" value="1"/>
</dbReference>
<accession>A0ABD4T943</accession>
<dbReference type="RefSeq" id="WP_166277828.1">
    <property type="nucleotide sequence ID" value="NZ_JTHE03000116.1"/>
</dbReference>
<dbReference type="AlphaFoldDB" id="A0ABD4T943"/>
<name>A0ABD4T943_9CYAN</name>
<gene>
    <name evidence="2" type="ORF">QQ91_0020215</name>
</gene>
<proteinExistence type="predicted"/>
<comment type="caution">
    <text evidence="2">The sequence shown here is derived from an EMBL/GenBank/DDBJ whole genome shotgun (WGS) entry which is preliminary data.</text>
</comment>